<evidence type="ECO:0000256" key="2">
    <source>
        <dbReference type="ARBA" id="ARBA00023002"/>
    </source>
</evidence>
<gene>
    <name evidence="5" type="ORF">BaRGS_00039463</name>
</gene>
<dbReference type="Pfam" id="PF01073">
    <property type="entry name" value="3Beta_HSD"/>
    <property type="match status" value="1"/>
</dbReference>
<keyword evidence="6" id="KW-1185">Reference proteome</keyword>
<reference evidence="5 6" key="1">
    <citation type="journal article" date="2023" name="Sci. Data">
        <title>Genome assembly of the Korean intertidal mud-creeper Batillaria attramentaria.</title>
        <authorList>
            <person name="Patra A.K."/>
            <person name="Ho P.T."/>
            <person name="Jun S."/>
            <person name="Lee S.J."/>
            <person name="Kim Y."/>
            <person name="Won Y.J."/>
        </authorList>
    </citation>
    <scope>NUCLEOTIDE SEQUENCE [LARGE SCALE GENOMIC DNA]</scope>
    <source>
        <strain evidence="5">Wonlab-2016</strain>
    </source>
</reference>
<dbReference type="Proteomes" id="UP001519460">
    <property type="component" value="Unassembled WGS sequence"/>
</dbReference>
<organism evidence="5 6">
    <name type="scientific">Batillaria attramentaria</name>
    <dbReference type="NCBI Taxonomy" id="370345"/>
    <lineage>
        <taxon>Eukaryota</taxon>
        <taxon>Metazoa</taxon>
        <taxon>Spiralia</taxon>
        <taxon>Lophotrochozoa</taxon>
        <taxon>Mollusca</taxon>
        <taxon>Gastropoda</taxon>
        <taxon>Caenogastropoda</taxon>
        <taxon>Sorbeoconcha</taxon>
        <taxon>Cerithioidea</taxon>
        <taxon>Batillariidae</taxon>
        <taxon>Batillaria</taxon>
    </lineage>
</organism>
<evidence type="ECO:0000313" key="6">
    <source>
        <dbReference type="Proteomes" id="UP001519460"/>
    </source>
</evidence>
<dbReference type="FunFam" id="3.40.50.720:FF:000495">
    <property type="entry name" value="3 hydroxysteroid dehydrogenase, putative"/>
    <property type="match status" value="1"/>
</dbReference>
<sequence length="398" mass="45328">MMAEHQVTITGGSSVLGQHLIKQIQKQASHITRICLLEHQCYRQGFVEVVAGSVTSYDDILFATHNSQTVLHLATTRDRRMFVDMEPCEAVNVTGTMNVIKACKRNGVKNLIFVSSIDVLIGYKDIINGTDRHTTYPKKHLFPDSVTRCIAEKAVLAANEYNILHTLVIRPVTMYGELDNRYLASMLRLALANYGELLCVGDFSCKTQLAYLGNVAHAIICAERTLREDPALCAGKSYIITDDTPADNPFDIIKPLLRRYGFFVTTWSVPEKYAKAMMVVLKVILWLLSPFIAYNPHFSYELVHYLCHTYTFSDKRARRELGYQPIYPTANSWQRTFAYFDEKFKVALVDFLSKNVIGQTGHTATMLQLNTLKKNISVKQIDPTRYRWAWQVACLKLF</sequence>
<dbReference type="Gene3D" id="3.40.50.720">
    <property type="entry name" value="NAD(P)-binding Rossmann-like Domain"/>
    <property type="match status" value="1"/>
</dbReference>
<comment type="similarity">
    <text evidence="1 3">Belongs to the 3-beta-HSD family.</text>
</comment>
<comment type="caution">
    <text evidence="5">The sequence shown here is derived from an EMBL/GenBank/DDBJ whole genome shotgun (WGS) entry which is preliminary data.</text>
</comment>
<dbReference type="SUPFAM" id="SSF51735">
    <property type="entry name" value="NAD(P)-binding Rossmann-fold domains"/>
    <property type="match status" value="1"/>
</dbReference>
<evidence type="ECO:0000256" key="1">
    <source>
        <dbReference type="ARBA" id="ARBA00009219"/>
    </source>
</evidence>
<keyword evidence="2 3" id="KW-0560">Oxidoreductase</keyword>
<dbReference type="AlphaFoldDB" id="A0ABD0J333"/>
<dbReference type="InterPro" id="IPR002225">
    <property type="entry name" value="3Beta_OHSteriod_DH/Estase"/>
</dbReference>
<dbReference type="InterPro" id="IPR050177">
    <property type="entry name" value="Lipid_A_modif_metabolic_enz"/>
</dbReference>
<name>A0ABD0J333_9CAEN</name>
<dbReference type="EMBL" id="JACVVK020000691">
    <property type="protein sequence ID" value="KAK7455723.1"/>
    <property type="molecule type" value="Genomic_DNA"/>
</dbReference>
<accession>A0ABD0J333</accession>
<dbReference type="InterPro" id="IPR036291">
    <property type="entry name" value="NAD(P)-bd_dom_sf"/>
</dbReference>
<dbReference type="GO" id="GO:0016491">
    <property type="term" value="F:oxidoreductase activity"/>
    <property type="evidence" value="ECO:0007669"/>
    <property type="project" value="UniProtKB-KW"/>
</dbReference>
<evidence type="ECO:0000256" key="3">
    <source>
        <dbReference type="RuleBase" id="RU004475"/>
    </source>
</evidence>
<protein>
    <recommendedName>
        <fullName evidence="4">3-beta hydroxysteroid dehydrogenase/isomerase domain-containing protein</fullName>
    </recommendedName>
</protein>
<proteinExistence type="inferred from homology"/>
<dbReference type="PANTHER" id="PTHR43245">
    <property type="entry name" value="BIFUNCTIONAL POLYMYXIN RESISTANCE PROTEIN ARNA"/>
    <property type="match status" value="1"/>
</dbReference>
<evidence type="ECO:0000259" key="4">
    <source>
        <dbReference type="Pfam" id="PF01073"/>
    </source>
</evidence>
<feature type="domain" description="3-beta hydroxysteroid dehydrogenase/isomerase" evidence="4">
    <location>
        <begin position="9"/>
        <end position="262"/>
    </location>
</feature>
<evidence type="ECO:0000313" key="5">
    <source>
        <dbReference type="EMBL" id="KAK7455723.1"/>
    </source>
</evidence>
<dbReference type="PANTHER" id="PTHR43245:SF51">
    <property type="entry name" value="SHORT CHAIN DEHYDROGENASE_REDUCTASE FAMILY 42E, MEMBER 2"/>
    <property type="match status" value="1"/>
</dbReference>